<reference evidence="17 18" key="1">
    <citation type="submission" date="2018-11" db="EMBL/GenBank/DDBJ databases">
        <title>Genome sequencing of Lautropia sp. KCOM 2505 (= ChDC F240).</title>
        <authorList>
            <person name="Kook J.-K."/>
            <person name="Park S.-N."/>
            <person name="Lim Y.K."/>
        </authorList>
    </citation>
    <scope>NUCLEOTIDE SEQUENCE [LARGE SCALE GENOMIC DNA]</scope>
    <source>
        <strain evidence="17 18">KCOM 2505</strain>
    </source>
</reference>
<name>A0A426FR05_9BURK</name>
<dbReference type="AlphaFoldDB" id="A0A426FR05"/>
<dbReference type="Proteomes" id="UP000270261">
    <property type="component" value="Unassembled WGS sequence"/>
</dbReference>
<keyword evidence="7 12" id="KW-0862">Zinc</keyword>
<evidence type="ECO:0000256" key="12">
    <source>
        <dbReference type="PIRSR" id="PIRSR627057-2"/>
    </source>
</evidence>
<dbReference type="CDD" id="cd07343">
    <property type="entry name" value="M48A_Zmpste24p_like"/>
    <property type="match status" value="1"/>
</dbReference>
<evidence type="ECO:0000256" key="14">
    <source>
        <dbReference type="SAM" id="Phobius"/>
    </source>
</evidence>
<accession>A0A426FR05</accession>
<keyword evidence="9 13" id="KW-0482">Metalloprotease</keyword>
<keyword evidence="3 14" id="KW-0812">Transmembrane</keyword>
<evidence type="ECO:0000259" key="15">
    <source>
        <dbReference type="Pfam" id="PF01435"/>
    </source>
</evidence>
<evidence type="ECO:0000256" key="10">
    <source>
        <dbReference type="ARBA" id="ARBA00023136"/>
    </source>
</evidence>
<feature type="transmembrane region" description="Helical" evidence="14">
    <location>
        <begin position="70"/>
        <end position="89"/>
    </location>
</feature>
<dbReference type="InterPro" id="IPR027057">
    <property type="entry name" value="CAXX_Prtase_1"/>
</dbReference>
<evidence type="ECO:0000256" key="7">
    <source>
        <dbReference type="ARBA" id="ARBA00022833"/>
    </source>
</evidence>
<evidence type="ECO:0000256" key="5">
    <source>
        <dbReference type="ARBA" id="ARBA00022801"/>
    </source>
</evidence>
<keyword evidence="4 12" id="KW-0479">Metal-binding</keyword>
<evidence type="ECO:0000313" key="17">
    <source>
        <dbReference type="EMBL" id="RRN45097.1"/>
    </source>
</evidence>
<feature type="domain" description="CAAX prenyl protease 1 N-terminal" evidence="16">
    <location>
        <begin position="28"/>
        <end position="207"/>
    </location>
</feature>
<organism evidence="17 18">
    <name type="scientific">Lautropia dentalis</name>
    <dbReference type="NCBI Taxonomy" id="2490857"/>
    <lineage>
        <taxon>Bacteria</taxon>
        <taxon>Pseudomonadati</taxon>
        <taxon>Pseudomonadota</taxon>
        <taxon>Betaproteobacteria</taxon>
        <taxon>Burkholderiales</taxon>
        <taxon>Burkholderiaceae</taxon>
        <taxon>Lautropia</taxon>
    </lineage>
</organism>
<evidence type="ECO:0000259" key="16">
    <source>
        <dbReference type="Pfam" id="PF16491"/>
    </source>
</evidence>
<keyword evidence="10 14" id="KW-0472">Membrane</keyword>
<comment type="similarity">
    <text evidence="13">Belongs to the peptidase M48 family.</text>
</comment>
<sequence>MQPLHFSFLFVAFLMASLLVRLWLAGRQIRHVARHSQQVPAPFASRISQPAHQRAATYTVARVRLAMLELGINAVLLLVLTLLGGLQHIDEFWMRWLPTHPLLQQLATMASTLLLISVAELPLDWWRHFRLEARFGFNRMTLGLFVADHLKGLLLGAVLGLPLLAGMIWVMQSTGSAWWLWAWAFWIGFSTLMLLIFPAFIAPLFNRFEPLPDGPVKERILALLARCHFSAGGLFVMDGSRRSAHGNAYFTGFGQSRRIVFFDTLLARLDTDEVEAVLAHELGHFKKRHIIRRMVLQAVLSLACFALLGWLSGQFWFYQGLGIAISPLQTQAPAGVALLLFFLALPVFTLPLRPLMAWLSRRDEFEADAFAVDHASGTALVSALTKIYEDNAATLTPDPLHSAFYDSHPPATLRIAHIEARLAQTQPGAA</sequence>
<dbReference type="OrthoDB" id="9781930at2"/>
<dbReference type="Gene3D" id="3.30.2010.10">
    <property type="entry name" value="Metalloproteases ('zincins'), catalytic domain"/>
    <property type="match status" value="1"/>
</dbReference>
<feature type="domain" description="Peptidase M48" evidence="15">
    <location>
        <begin position="211"/>
        <end position="421"/>
    </location>
</feature>
<dbReference type="EMBL" id="RRUE01000001">
    <property type="protein sequence ID" value="RRN45097.1"/>
    <property type="molecule type" value="Genomic_DNA"/>
</dbReference>
<feature type="binding site" evidence="12">
    <location>
        <position position="284"/>
    </location>
    <ligand>
        <name>Zn(2+)</name>
        <dbReference type="ChEBI" id="CHEBI:29105"/>
        <note>catalytic</note>
    </ligand>
</feature>
<dbReference type="Pfam" id="PF16491">
    <property type="entry name" value="Peptidase_M48_N"/>
    <property type="match status" value="1"/>
</dbReference>
<feature type="transmembrane region" description="Helical" evidence="14">
    <location>
        <begin position="150"/>
        <end position="172"/>
    </location>
</feature>
<feature type="transmembrane region" description="Helical" evidence="14">
    <location>
        <begin position="6"/>
        <end position="24"/>
    </location>
</feature>
<feature type="transmembrane region" description="Helical" evidence="14">
    <location>
        <begin position="332"/>
        <end position="352"/>
    </location>
</feature>
<comment type="cofactor">
    <cofactor evidence="12 13">
        <name>Zn(2+)</name>
        <dbReference type="ChEBI" id="CHEBI:29105"/>
    </cofactor>
    <text evidence="12 13">Binds 1 zinc ion per subunit.</text>
</comment>
<feature type="active site" evidence="11">
    <location>
        <position position="281"/>
    </location>
</feature>
<evidence type="ECO:0000256" key="9">
    <source>
        <dbReference type="ARBA" id="ARBA00023049"/>
    </source>
</evidence>
<dbReference type="GO" id="GO:0071586">
    <property type="term" value="P:CAAX-box protein processing"/>
    <property type="evidence" value="ECO:0007669"/>
    <property type="project" value="InterPro"/>
</dbReference>
<keyword evidence="6" id="KW-0256">Endoplasmic reticulum</keyword>
<feature type="binding site" evidence="12">
    <location>
        <position position="364"/>
    </location>
    <ligand>
        <name>Zn(2+)</name>
        <dbReference type="ChEBI" id="CHEBI:29105"/>
        <note>catalytic</note>
    </ligand>
</feature>
<keyword evidence="18" id="KW-1185">Reference proteome</keyword>
<keyword evidence="8 14" id="KW-1133">Transmembrane helix</keyword>
<evidence type="ECO:0000256" key="13">
    <source>
        <dbReference type="RuleBase" id="RU003983"/>
    </source>
</evidence>
<evidence type="ECO:0000256" key="8">
    <source>
        <dbReference type="ARBA" id="ARBA00022989"/>
    </source>
</evidence>
<dbReference type="RefSeq" id="WP_125094528.1">
    <property type="nucleotide sequence ID" value="NZ_RRUE01000001.1"/>
</dbReference>
<dbReference type="GO" id="GO:0004222">
    <property type="term" value="F:metalloendopeptidase activity"/>
    <property type="evidence" value="ECO:0007669"/>
    <property type="project" value="InterPro"/>
</dbReference>
<gene>
    <name evidence="17" type="ORF">EHV23_02270</name>
</gene>
<dbReference type="PANTHER" id="PTHR10120">
    <property type="entry name" value="CAAX PRENYL PROTEASE 1"/>
    <property type="match status" value="1"/>
</dbReference>
<evidence type="ECO:0000256" key="6">
    <source>
        <dbReference type="ARBA" id="ARBA00022824"/>
    </source>
</evidence>
<feature type="transmembrane region" description="Helical" evidence="14">
    <location>
        <begin position="178"/>
        <end position="201"/>
    </location>
</feature>
<evidence type="ECO:0000256" key="2">
    <source>
        <dbReference type="ARBA" id="ARBA00022670"/>
    </source>
</evidence>
<evidence type="ECO:0000256" key="3">
    <source>
        <dbReference type="ARBA" id="ARBA00022692"/>
    </source>
</evidence>
<evidence type="ECO:0000313" key="18">
    <source>
        <dbReference type="Proteomes" id="UP000270261"/>
    </source>
</evidence>
<protein>
    <submittedName>
        <fullName evidence="17">M48 family peptidase</fullName>
    </submittedName>
</protein>
<keyword evidence="5 13" id="KW-0378">Hydrolase</keyword>
<dbReference type="FunFam" id="3.30.2010.10:FF:000002">
    <property type="entry name" value="CAAX prenyl protease"/>
    <property type="match status" value="1"/>
</dbReference>
<feature type="binding site" evidence="12">
    <location>
        <position position="280"/>
    </location>
    <ligand>
        <name>Zn(2+)</name>
        <dbReference type="ChEBI" id="CHEBI:29105"/>
        <note>catalytic</note>
    </ligand>
</feature>
<feature type="transmembrane region" description="Helical" evidence="14">
    <location>
        <begin position="109"/>
        <end position="129"/>
    </location>
</feature>
<feature type="active site" description="Proton donor" evidence="11">
    <location>
        <position position="368"/>
    </location>
</feature>
<dbReference type="InterPro" id="IPR032456">
    <property type="entry name" value="Peptidase_M48_N"/>
</dbReference>
<dbReference type="Pfam" id="PF01435">
    <property type="entry name" value="Peptidase_M48"/>
    <property type="match status" value="1"/>
</dbReference>
<proteinExistence type="inferred from homology"/>
<evidence type="ECO:0000256" key="1">
    <source>
        <dbReference type="ARBA" id="ARBA00004477"/>
    </source>
</evidence>
<dbReference type="GO" id="GO:0046872">
    <property type="term" value="F:metal ion binding"/>
    <property type="evidence" value="ECO:0007669"/>
    <property type="project" value="UniProtKB-KW"/>
</dbReference>
<comment type="subcellular location">
    <subcellularLocation>
        <location evidence="1">Endoplasmic reticulum membrane</location>
        <topology evidence="1">Multi-pass membrane protein</topology>
    </subcellularLocation>
</comment>
<feature type="transmembrane region" description="Helical" evidence="14">
    <location>
        <begin position="294"/>
        <end position="312"/>
    </location>
</feature>
<dbReference type="InterPro" id="IPR001915">
    <property type="entry name" value="Peptidase_M48"/>
</dbReference>
<keyword evidence="2 13" id="KW-0645">Protease</keyword>
<comment type="caution">
    <text evidence="17">The sequence shown here is derived from an EMBL/GenBank/DDBJ whole genome shotgun (WGS) entry which is preliminary data.</text>
</comment>
<evidence type="ECO:0000256" key="11">
    <source>
        <dbReference type="PIRSR" id="PIRSR627057-1"/>
    </source>
</evidence>
<evidence type="ECO:0000256" key="4">
    <source>
        <dbReference type="ARBA" id="ARBA00022723"/>
    </source>
</evidence>